<keyword evidence="4" id="KW-0540">Nuclease</keyword>
<dbReference type="InterPro" id="IPR001650">
    <property type="entry name" value="Helicase_C-like"/>
</dbReference>
<dbReference type="InterPro" id="IPR014001">
    <property type="entry name" value="Helicase_ATP-bd"/>
</dbReference>
<evidence type="ECO:0000259" key="3">
    <source>
        <dbReference type="PROSITE" id="PS51194"/>
    </source>
</evidence>
<dbReference type="OrthoDB" id="9804086at2"/>
<protein>
    <submittedName>
        <fullName evidence="4">Restriction endonuclease</fullName>
    </submittedName>
</protein>
<dbReference type="Pfam" id="PF00271">
    <property type="entry name" value="Helicase_C"/>
    <property type="match status" value="1"/>
</dbReference>
<keyword evidence="4" id="KW-0255">Endonuclease</keyword>
<dbReference type="InterPro" id="IPR006935">
    <property type="entry name" value="Helicase/UvrB_N"/>
</dbReference>
<keyword evidence="4" id="KW-0378">Hydrolase</keyword>
<dbReference type="InterPro" id="IPR001736">
    <property type="entry name" value="PLipase_D/transphosphatidylase"/>
</dbReference>
<dbReference type="SUPFAM" id="SSF52540">
    <property type="entry name" value="P-loop containing nucleoside triphosphate hydrolases"/>
    <property type="match status" value="1"/>
</dbReference>
<dbReference type="InterPro" id="IPR027417">
    <property type="entry name" value="P-loop_NTPase"/>
</dbReference>
<feature type="domain" description="PLD phosphodiesterase" evidence="1">
    <location>
        <begin position="234"/>
        <end position="265"/>
    </location>
</feature>
<evidence type="ECO:0000313" key="4">
    <source>
        <dbReference type="EMBL" id="GBO94077.1"/>
    </source>
</evidence>
<dbReference type="GO" id="GO:0003677">
    <property type="term" value="F:DNA binding"/>
    <property type="evidence" value="ECO:0007669"/>
    <property type="project" value="InterPro"/>
</dbReference>
<comment type="caution">
    <text evidence="4">The sequence shown here is derived from an EMBL/GenBank/DDBJ whole genome shotgun (WGS) entry which is preliminary data.</text>
</comment>
<proteinExistence type="predicted"/>
<dbReference type="SMART" id="SM00490">
    <property type="entry name" value="HELICc"/>
    <property type="match status" value="1"/>
</dbReference>
<dbReference type="GO" id="GO:0016887">
    <property type="term" value="F:ATP hydrolysis activity"/>
    <property type="evidence" value="ECO:0007669"/>
    <property type="project" value="TreeGrafter"/>
</dbReference>
<accession>A0A388SCM2</accession>
<dbReference type="InterPro" id="IPR025202">
    <property type="entry name" value="PLD-like_dom"/>
</dbReference>
<dbReference type="GO" id="GO:0006793">
    <property type="term" value="P:phosphorus metabolic process"/>
    <property type="evidence" value="ECO:0007669"/>
    <property type="project" value="UniProtKB-ARBA"/>
</dbReference>
<dbReference type="AlphaFoldDB" id="A0A388SCM2"/>
<sequence>MPDTKPLLPALPCGLYESLMTEVLQEKIRSSGAYLTEETAPDPAGIPRLLRVYLGELIEKALQAAADDAANDDEAIGETAAERQVSLANRLIRMLSDSTPAVTDDALLAIPPKELLSLQKKADPAHPIAEKRAALPRPSTSVTYATLITDSDRGSANLLHELKAEIQTADRIDLLVAFVRFSGIGPMLDELTAFCQAGKKLRVITTCFTGCTELAAIRRLQEIGGDIRIELNPGLTRLHAKAYIFHRDTGFSTAYIGSSNLTRVAVNSGREWNVKITKTELGDTFRQIASNFERYWESGSFTPYRGTKEDDAAVEAALSDAGSLSKGKPLKLSMKFDIEPYEHQKQILEKLESERALGFRKNLVVAATGTGKTLIAAFDFRNYRRHFVSEKGREPHLLFIAHRREILEQSQFAFAAVLGKPEFGDLLVNGRKPEDESVLFASVQSLNRDLVARFPTDYYDYIVIDEFHHAAADSYQAILGHFRPDILLGLTATPERMDGKDILQYFDHGISAEIRLPQAIEDGLLCPFQYYVVYDPVSLENVTWRNGRYDSNALTELYTEGRAAGLRNNVILKALEKQVGDLNSMKCLAFCASVSHARAMAALFNEAGISSEVIDGTTPDGIRSSAASDLETGKLKALMTVDVFNEGVDIPCINTVLFLRPTESLTVFLQQLGRGLRKYGDQKDCLTVLDFVGQANARYNFEERFRALLSVTTGGTVKQIQTGFPGLPSGCVIEIEKRAQAVILENIRQFFGRGESRMQSLIRNFESDSGEALTLQNFLRFYRLTAKSFYIQAKRSFARCSADAGKREDFPLTDFELSANKALAKGWWADIDSPELIRQIRLLLSTPDLRMEVETESDRERRLTEMFAELLRSGQKDTADPVSRIEELRENPVIASELLDLLTISEHSRNAVPVICDPAPDGIPFETGCTYTRNQILIAMDRLCTWREGVKYFKNRKADVFLITINKSESDFTSSTRYEDYAINDREFHWQSQSQTRSTSETADRYFHHEERGSRVFLFVRERRTDPETKSAMSYTCLGEAVYVSHQGSAPINIVWRLKTPLSSHLLQICQASR</sequence>
<dbReference type="PROSITE" id="PS51194">
    <property type="entry name" value="HELICASE_CTER"/>
    <property type="match status" value="1"/>
</dbReference>
<feature type="domain" description="Helicase ATP-binding" evidence="2">
    <location>
        <begin position="353"/>
        <end position="512"/>
    </location>
</feature>
<feature type="domain" description="Helicase C-terminal" evidence="3">
    <location>
        <begin position="574"/>
        <end position="724"/>
    </location>
</feature>
<dbReference type="Proteomes" id="UP000266091">
    <property type="component" value="Unassembled WGS sequence"/>
</dbReference>
<dbReference type="CDD" id="cd18799">
    <property type="entry name" value="SF2_C_EcoAI-like"/>
    <property type="match status" value="1"/>
</dbReference>
<dbReference type="EMBL" id="BGZJ01000001">
    <property type="protein sequence ID" value="GBO94077.1"/>
    <property type="molecule type" value="Genomic_DNA"/>
</dbReference>
<dbReference type="Gene3D" id="3.30.870.10">
    <property type="entry name" value="Endonuclease Chain A"/>
    <property type="match status" value="1"/>
</dbReference>
<dbReference type="PROSITE" id="PS51192">
    <property type="entry name" value="HELICASE_ATP_BIND_1"/>
    <property type="match status" value="1"/>
</dbReference>
<dbReference type="Pfam" id="PF04851">
    <property type="entry name" value="ResIII"/>
    <property type="match status" value="1"/>
</dbReference>
<dbReference type="PROSITE" id="PS50035">
    <property type="entry name" value="PLD"/>
    <property type="match status" value="1"/>
</dbReference>
<organism evidence="4 5">
    <name type="scientific">Mesosutterella multiformis</name>
    <dbReference type="NCBI Taxonomy" id="2259133"/>
    <lineage>
        <taxon>Bacteria</taxon>
        <taxon>Pseudomonadati</taxon>
        <taxon>Pseudomonadota</taxon>
        <taxon>Betaproteobacteria</taxon>
        <taxon>Burkholderiales</taxon>
        <taxon>Sutterellaceae</taxon>
        <taxon>Mesosutterella</taxon>
    </lineage>
</organism>
<dbReference type="Gene3D" id="3.40.50.300">
    <property type="entry name" value="P-loop containing nucleotide triphosphate hydrolases"/>
    <property type="match status" value="2"/>
</dbReference>
<dbReference type="Pfam" id="PF13091">
    <property type="entry name" value="PLDc_2"/>
    <property type="match status" value="1"/>
</dbReference>
<evidence type="ECO:0000259" key="2">
    <source>
        <dbReference type="PROSITE" id="PS51192"/>
    </source>
</evidence>
<name>A0A388SCM2_9BURK</name>
<dbReference type="PANTHER" id="PTHR47962">
    <property type="entry name" value="ATP-DEPENDENT HELICASE LHR-RELATED-RELATED"/>
    <property type="match status" value="1"/>
</dbReference>
<evidence type="ECO:0000313" key="5">
    <source>
        <dbReference type="Proteomes" id="UP000266091"/>
    </source>
</evidence>
<dbReference type="RefSeq" id="WP_116270340.1">
    <property type="nucleotide sequence ID" value="NZ_BGZJ01000001.1"/>
</dbReference>
<evidence type="ECO:0000259" key="1">
    <source>
        <dbReference type="PROSITE" id="PS50035"/>
    </source>
</evidence>
<reference evidence="4 5" key="1">
    <citation type="journal article" date="2018" name="Int. J. Syst. Evol. Microbiol.">
        <title>Mesosutterella multiformis gen. nov., sp. nov., a member of the family Sutterellaceae and Sutterella megalosphaeroides sp. nov., isolated from human faeces.</title>
        <authorList>
            <person name="Sakamoto M."/>
            <person name="Ikeyama N."/>
            <person name="Kunihiro T."/>
            <person name="Iino T."/>
            <person name="Yuki M."/>
            <person name="Ohkuma M."/>
        </authorList>
    </citation>
    <scope>NUCLEOTIDE SEQUENCE [LARGE SCALE GENOMIC DNA]</scope>
    <source>
        <strain evidence="4 5">4NBBH2</strain>
    </source>
</reference>
<dbReference type="InterPro" id="IPR021835">
    <property type="entry name" value="DUF3427"/>
</dbReference>
<gene>
    <name evidence="4" type="ORF">MESMUL_14310</name>
</gene>
<dbReference type="PANTHER" id="PTHR47962:SF7">
    <property type="entry name" value="MITOCHONDRIAL ATP-DEPENDENT HELICASE IRC3-RELATED"/>
    <property type="match status" value="1"/>
</dbReference>
<dbReference type="SMART" id="SM00487">
    <property type="entry name" value="DEXDc"/>
    <property type="match status" value="1"/>
</dbReference>
<keyword evidence="5" id="KW-1185">Reference proteome</keyword>
<dbReference type="InterPro" id="IPR052511">
    <property type="entry name" value="ATP-dep_Helicase"/>
</dbReference>
<dbReference type="GO" id="GO:0004519">
    <property type="term" value="F:endonuclease activity"/>
    <property type="evidence" value="ECO:0007669"/>
    <property type="project" value="UniProtKB-KW"/>
</dbReference>
<dbReference type="SUPFAM" id="SSF56024">
    <property type="entry name" value="Phospholipase D/nuclease"/>
    <property type="match status" value="1"/>
</dbReference>
<dbReference type="GO" id="GO:0005524">
    <property type="term" value="F:ATP binding"/>
    <property type="evidence" value="ECO:0007669"/>
    <property type="project" value="InterPro"/>
</dbReference>
<dbReference type="CDD" id="cd18032">
    <property type="entry name" value="DEXHc_RE_I_III_res"/>
    <property type="match status" value="1"/>
</dbReference>
<dbReference type="Pfam" id="PF11907">
    <property type="entry name" value="DUF3427"/>
    <property type="match status" value="1"/>
</dbReference>